<evidence type="ECO:0000256" key="1">
    <source>
        <dbReference type="SAM" id="MobiDB-lite"/>
    </source>
</evidence>
<feature type="domain" description="SnoaL-like" evidence="2">
    <location>
        <begin position="6"/>
        <end position="133"/>
    </location>
</feature>
<evidence type="ECO:0000313" key="4">
    <source>
        <dbReference type="Proteomes" id="UP001149009"/>
    </source>
</evidence>
<sequence>MNRHDELMIRLEIESLNAEFAYLIDHDRSDEVADLFTEDGVYRRSTGEASSGREAIRRSYKIRADQGPRTARHIFTNLRLTVENERLARGTVILTLFANDGTPPLPADPMLVADYDDIYVLCDDGRWRYKERTVTWLFRRPGARSPLQLGDASGKGRPGYGDDAGSVATGGSKSPLSSVAEEKDAIRETMARYCQALDAGEFDRVAALFTEEGEWTTDYDSAVGPAAIEAMLTRNVPRKGEGPQRKHYVANSVIDVNGEEANAVSNYLIIRESENGLIPVMCGTYKDRFRKQGGRWLFARKELIHDIAGDMALKNGK</sequence>
<dbReference type="SUPFAM" id="SSF54427">
    <property type="entry name" value="NTF2-like"/>
    <property type="match status" value="2"/>
</dbReference>
<keyword evidence="4" id="KW-1185">Reference proteome</keyword>
<gene>
    <name evidence="3" type="ORF">NYR54_08085</name>
</gene>
<evidence type="ECO:0000313" key="3">
    <source>
        <dbReference type="EMBL" id="MCT8990253.1"/>
    </source>
</evidence>
<organism evidence="3 4">
    <name type="scientific">Chelativorans petroleitrophicus</name>
    <dbReference type="NCBI Taxonomy" id="2975484"/>
    <lineage>
        <taxon>Bacteria</taxon>
        <taxon>Pseudomonadati</taxon>
        <taxon>Pseudomonadota</taxon>
        <taxon>Alphaproteobacteria</taxon>
        <taxon>Hyphomicrobiales</taxon>
        <taxon>Phyllobacteriaceae</taxon>
        <taxon>Chelativorans</taxon>
    </lineage>
</organism>
<feature type="domain" description="SnoaL-like" evidence="2">
    <location>
        <begin position="180"/>
        <end position="300"/>
    </location>
</feature>
<dbReference type="InterPro" id="IPR032710">
    <property type="entry name" value="NTF2-like_dom_sf"/>
</dbReference>
<dbReference type="EMBL" id="JAODNV010000008">
    <property type="protein sequence ID" value="MCT8990253.1"/>
    <property type="molecule type" value="Genomic_DNA"/>
</dbReference>
<proteinExistence type="predicted"/>
<reference evidence="3" key="1">
    <citation type="submission" date="2022-08" db="EMBL/GenBank/DDBJ databases">
        <title>Chelativorans sichuanense sp. nov., a paraffin oil-degrading bacterium isolated from a mixture of oil-based drill cuttings and paddy soil.</title>
        <authorList>
            <person name="Yu J."/>
            <person name="Liu H."/>
            <person name="Chen Q."/>
        </authorList>
    </citation>
    <scope>NUCLEOTIDE SEQUENCE</scope>
    <source>
        <strain evidence="3">SCAU 2101</strain>
    </source>
</reference>
<dbReference type="RefSeq" id="WP_261515111.1">
    <property type="nucleotide sequence ID" value="NZ_JAODNV010000008.1"/>
</dbReference>
<dbReference type="CDD" id="cd00531">
    <property type="entry name" value="NTF2_like"/>
    <property type="match status" value="2"/>
</dbReference>
<comment type="caution">
    <text evidence="3">The sequence shown here is derived from an EMBL/GenBank/DDBJ whole genome shotgun (WGS) entry which is preliminary data.</text>
</comment>
<evidence type="ECO:0000259" key="2">
    <source>
        <dbReference type="Pfam" id="PF13577"/>
    </source>
</evidence>
<dbReference type="Proteomes" id="UP001149009">
    <property type="component" value="Unassembled WGS sequence"/>
</dbReference>
<feature type="region of interest" description="Disordered" evidence="1">
    <location>
        <begin position="147"/>
        <end position="181"/>
    </location>
</feature>
<accession>A0A9X2X7T3</accession>
<name>A0A9X2X7T3_9HYPH</name>
<protein>
    <submittedName>
        <fullName evidence="3">Nuclear transport factor 2 family protein</fullName>
    </submittedName>
</protein>
<dbReference type="Pfam" id="PF13577">
    <property type="entry name" value="SnoaL_4"/>
    <property type="match status" value="2"/>
</dbReference>
<dbReference type="InterPro" id="IPR037401">
    <property type="entry name" value="SnoaL-like"/>
</dbReference>
<dbReference type="Gene3D" id="3.10.450.50">
    <property type="match status" value="2"/>
</dbReference>
<dbReference type="AlphaFoldDB" id="A0A9X2X7T3"/>